<name>A0A5C8ZDW0_9ACTN</name>
<dbReference type="RefSeq" id="WP_147926464.1">
    <property type="nucleotide sequence ID" value="NZ_VKAC01000006.1"/>
</dbReference>
<gene>
    <name evidence="1" type="ORF">FMM08_11300</name>
</gene>
<dbReference type="OrthoDB" id="3268465at2"/>
<sequence length="335" mass="35061">MASLVLGRDAGRALAGHHLLLLPDELPEAVVLGLVRARHPDVVPLGGATWRLGRWTTLRGPLLLDAAAAAGAAVPDPWRCAWVLECPVERGDPPLAGTTDREGLHRAFPDGLPVMAERRTLDLALALARRLEGAVRVAAQPSGQGWALLRPDPLSWVDRTVLSPRWVAPEDALDIAAHAVPGVELAVEGTAWEGLTPEAVAALESTHDDDAPPPEAREALHVAADARDAAVAAGEDVLDAYALVVPLPEGGLVQLEVAGVTEPPPALHGVPWAGEAVTYNAVWWPDDPAAAEHEVPALDVRRARARAGAVVQTLTDAIAREVGGVVVDADGFPLA</sequence>
<reference evidence="1 2" key="1">
    <citation type="submission" date="2019-07" db="EMBL/GenBank/DDBJ databases">
        <title>Quadrisphaera sp. strain DD2A genome sequencing and assembly.</title>
        <authorList>
            <person name="Kim I."/>
        </authorList>
    </citation>
    <scope>NUCLEOTIDE SEQUENCE [LARGE SCALE GENOMIC DNA]</scope>
    <source>
        <strain evidence="1 2">DD2A</strain>
    </source>
</reference>
<protein>
    <submittedName>
        <fullName evidence="1">Uncharacterized protein</fullName>
    </submittedName>
</protein>
<evidence type="ECO:0000313" key="1">
    <source>
        <dbReference type="EMBL" id="TXR56032.1"/>
    </source>
</evidence>
<organism evidence="1 2">
    <name type="scientific">Quadrisphaera setariae</name>
    <dbReference type="NCBI Taxonomy" id="2593304"/>
    <lineage>
        <taxon>Bacteria</taxon>
        <taxon>Bacillati</taxon>
        <taxon>Actinomycetota</taxon>
        <taxon>Actinomycetes</taxon>
        <taxon>Kineosporiales</taxon>
        <taxon>Kineosporiaceae</taxon>
        <taxon>Quadrisphaera</taxon>
    </lineage>
</organism>
<proteinExistence type="predicted"/>
<evidence type="ECO:0000313" key="2">
    <source>
        <dbReference type="Proteomes" id="UP000321234"/>
    </source>
</evidence>
<dbReference type="AlphaFoldDB" id="A0A5C8ZDW0"/>
<dbReference type="EMBL" id="VKAC01000006">
    <property type="protein sequence ID" value="TXR56032.1"/>
    <property type="molecule type" value="Genomic_DNA"/>
</dbReference>
<accession>A0A5C8ZDW0</accession>
<comment type="caution">
    <text evidence="1">The sequence shown here is derived from an EMBL/GenBank/DDBJ whole genome shotgun (WGS) entry which is preliminary data.</text>
</comment>
<dbReference type="Proteomes" id="UP000321234">
    <property type="component" value="Unassembled WGS sequence"/>
</dbReference>
<keyword evidence="2" id="KW-1185">Reference proteome</keyword>